<organism evidence="1">
    <name type="scientific">Arundo donax</name>
    <name type="common">Giant reed</name>
    <name type="synonym">Donax arundinaceus</name>
    <dbReference type="NCBI Taxonomy" id="35708"/>
    <lineage>
        <taxon>Eukaryota</taxon>
        <taxon>Viridiplantae</taxon>
        <taxon>Streptophyta</taxon>
        <taxon>Embryophyta</taxon>
        <taxon>Tracheophyta</taxon>
        <taxon>Spermatophyta</taxon>
        <taxon>Magnoliopsida</taxon>
        <taxon>Liliopsida</taxon>
        <taxon>Poales</taxon>
        <taxon>Poaceae</taxon>
        <taxon>PACMAD clade</taxon>
        <taxon>Arundinoideae</taxon>
        <taxon>Arundineae</taxon>
        <taxon>Arundo</taxon>
    </lineage>
</organism>
<name>A0A0A9E1M2_ARUDO</name>
<proteinExistence type="predicted"/>
<sequence>MAIFHCIVLSYHNSCDKWIMQQIILVYFQRHACKHRGMVIYHLYIYIYISDFHKSIKVKRIKIAIL</sequence>
<dbReference type="EMBL" id="GBRH01204982">
    <property type="protein sequence ID" value="JAD92913.1"/>
    <property type="molecule type" value="Transcribed_RNA"/>
</dbReference>
<dbReference type="AlphaFoldDB" id="A0A0A9E1M2"/>
<reference evidence="1" key="1">
    <citation type="submission" date="2014-09" db="EMBL/GenBank/DDBJ databases">
        <authorList>
            <person name="Magalhaes I.L.F."/>
            <person name="Oliveira U."/>
            <person name="Santos F.R."/>
            <person name="Vidigal T.H.D.A."/>
            <person name="Brescovit A.D."/>
            <person name="Santos A.J."/>
        </authorList>
    </citation>
    <scope>NUCLEOTIDE SEQUENCE</scope>
    <source>
        <tissue evidence="1">Shoot tissue taken approximately 20 cm above the soil surface</tissue>
    </source>
</reference>
<protein>
    <submittedName>
        <fullName evidence="1">Uncharacterized protein</fullName>
    </submittedName>
</protein>
<evidence type="ECO:0000313" key="1">
    <source>
        <dbReference type="EMBL" id="JAD92913.1"/>
    </source>
</evidence>
<reference evidence="1" key="2">
    <citation type="journal article" date="2015" name="Data Brief">
        <title>Shoot transcriptome of the giant reed, Arundo donax.</title>
        <authorList>
            <person name="Barrero R.A."/>
            <person name="Guerrero F.D."/>
            <person name="Moolhuijzen P."/>
            <person name="Goolsby J.A."/>
            <person name="Tidwell J."/>
            <person name="Bellgard S.E."/>
            <person name="Bellgard M.I."/>
        </authorList>
    </citation>
    <scope>NUCLEOTIDE SEQUENCE</scope>
    <source>
        <tissue evidence="1">Shoot tissue taken approximately 20 cm above the soil surface</tissue>
    </source>
</reference>
<accession>A0A0A9E1M2</accession>